<dbReference type="PANTHER" id="PTHR11358:SF35">
    <property type="entry name" value="FORMIMIDOYLGLUTAMASE"/>
    <property type="match status" value="1"/>
</dbReference>
<evidence type="ECO:0000256" key="3">
    <source>
        <dbReference type="ARBA" id="ARBA00022808"/>
    </source>
</evidence>
<accession>A0A1M7DM81</accession>
<dbReference type="RefSeq" id="WP_073353081.1">
    <property type="nucleotide sequence ID" value="NZ_FRBU01000014.1"/>
</dbReference>
<dbReference type="Proteomes" id="UP000184260">
    <property type="component" value="Unassembled WGS sequence"/>
</dbReference>
<dbReference type="EMBL" id="FRBU01000014">
    <property type="protein sequence ID" value="SHL80518.1"/>
    <property type="molecule type" value="Genomic_DNA"/>
</dbReference>
<organism evidence="6 7">
    <name type="scientific">Flavobacterium xanthum</name>
    <dbReference type="NCBI Taxonomy" id="69322"/>
    <lineage>
        <taxon>Bacteria</taxon>
        <taxon>Pseudomonadati</taxon>
        <taxon>Bacteroidota</taxon>
        <taxon>Flavobacteriia</taxon>
        <taxon>Flavobacteriales</taxon>
        <taxon>Flavobacteriaceae</taxon>
        <taxon>Flavobacterium</taxon>
    </lineage>
</organism>
<dbReference type="GO" id="GO:0033389">
    <property type="term" value="P:putrescine biosynthetic process from arginine, via agmatine"/>
    <property type="evidence" value="ECO:0007669"/>
    <property type="project" value="TreeGrafter"/>
</dbReference>
<evidence type="ECO:0000256" key="2">
    <source>
        <dbReference type="ARBA" id="ARBA00022801"/>
    </source>
</evidence>
<dbReference type="Pfam" id="PF00491">
    <property type="entry name" value="Arginase"/>
    <property type="match status" value="1"/>
</dbReference>
<dbReference type="PROSITE" id="PS51409">
    <property type="entry name" value="ARGINASE_2"/>
    <property type="match status" value="1"/>
</dbReference>
<dbReference type="SUPFAM" id="SSF52768">
    <property type="entry name" value="Arginase/deacetylase"/>
    <property type="match status" value="1"/>
</dbReference>
<evidence type="ECO:0000256" key="4">
    <source>
        <dbReference type="ARBA" id="ARBA00023211"/>
    </source>
</evidence>
<evidence type="ECO:0000313" key="7">
    <source>
        <dbReference type="Proteomes" id="UP000184260"/>
    </source>
</evidence>
<dbReference type="GO" id="GO:0006547">
    <property type="term" value="P:L-histidine metabolic process"/>
    <property type="evidence" value="ECO:0007669"/>
    <property type="project" value="UniProtKB-KW"/>
</dbReference>
<sequence length="356" mass="39842">MDKIIPFTIKDLAKITNHRSGEIKFGEKMLTIPKDADPTDFLKKCEAKYVLFGIPEDIGIRANYGRPGAASAWDSAIKSIANIQHNRFCKGSQLVVLGQLDVSELMKNVESLDFNDIDDRSKLSQLVDKIDKDVSHIIFNLVKLGKTPIVIGGGHNNSYGNIKGTALAKGKPINAINFDAHSDFRILEGRHSGNGFSYAYEEGFLKKYFIFGLHENYTSKSVLDIIKKIEDRVRYATYDSISIRREKEFDKEMAHALEFVNDDFFGIEIDLDAIPNIACSAMTMSGFSVEQLRQFISFFGKNKNASYLHICEGAPDLGEEKNNHLIGKLIGYLITDFIKSNTISPVQIPTSLTKIL</sequence>
<dbReference type="STRING" id="69322.SAMN05443669_101430"/>
<dbReference type="CDD" id="cd09988">
    <property type="entry name" value="Formimidoylglutamase"/>
    <property type="match status" value="1"/>
</dbReference>
<keyword evidence="3" id="KW-0369">Histidine metabolism</keyword>
<gene>
    <name evidence="6" type="ORF">SAMN05443669_101430</name>
</gene>
<name>A0A1M7DM81_9FLAO</name>
<dbReference type="PANTHER" id="PTHR11358">
    <property type="entry name" value="ARGINASE/AGMATINASE"/>
    <property type="match status" value="1"/>
</dbReference>
<evidence type="ECO:0000313" key="6">
    <source>
        <dbReference type="EMBL" id="SHL80518.1"/>
    </source>
</evidence>
<dbReference type="GO" id="GO:0008783">
    <property type="term" value="F:agmatinase activity"/>
    <property type="evidence" value="ECO:0007669"/>
    <property type="project" value="TreeGrafter"/>
</dbReference>
<protein>
    <submittedName>
        <fullName evidence="6">Formiminoglutamase</fullName>
    </submittedName>
</protein>
<dbReference type="OrthoDB" id="9788689at2"/>
<dbReference type="AlphaFoldDB" id="A0A1M7DM81"/>
<dbReference type="Gene3D" id="3.40.800.10">
    <property type="entry name" value="Ureohydrolase domain"/>
    <property type="match status" value="1"/>
</dbReference>
<evidence type="ECO:0000256" key="1">
    <source>
        <dbReference type="ARBA" id="ARBA00022723"/>
    </source>
</evidence>
<comment type="similarity">
    <text evidence="5">Belongs to the arginase family.</text>
</comment>
<evidence type="ECO:0000256" key="5">
    <source>
        <dbReference type="PROSITE-ProRule" id="PRU00742"/>
    </source>
</evidence>
<keyword evidence="7" id="KW-1185">Reference proteome</keyword>
<keyword evidence="4" id="KW-0464">Manganese</keyword>
<keyword evidence="2" id="KW-0378">Hydrolase</keyword>
<proteinExistence type="inferred from homology"/>
<reference evidence="7" key="1">
    <citation type="submission" date="2016-11" db="EMBL/GenBank/DDBJ databases">
        <authorList>
            <person name="Varghese N."/>
            <person name="Submissions S."/>
        </authorList>
    </citation>
    <scope>NUCLEOTIDE SEQUENCE [LARGE SCALE GENOMIC DNA]</scope>
    <source>
        <strain evidence="7">DSM 3661</strain>
    </source>
</reference>
<keyword evidence="1" id="KW-0479">Metal-binding</keyword>
<dbReference type="InterPro" id="IPR006035">
    <property type="entry name" value="Ureohydrolase"/>
</dbReference>
<dbReference type="InterPro" id="IPR023696">
    <property type="entry name" value="Ureohydrolase_dom_sf"/>
</dbReference>
<dbReference type="GO" id="GO:0046872">
    <property type="term" value="F:metal ion binding"/>
    <property type="evidence" value="ECO:0007669"/>
    <property type="project" value="UniProtKB-KW"/>
</dbReference>